<gene>
    <name evidence="2" type="ORF">HMPREF0078_1205</name>
</gene>
<dbReference type="InterPro" id="IPR001387">
    <property type="entry name" value="Cro/C1-type_HTH"/>
</dbReference>
<sequence length="82" mass="9459">MFIWGGQIMSNEIIFTINEVLNEKNISKNWLEENANLQRSQLNSYANNKVKRIDLDVLARICIALNVEVGDLIKLQRNKGEL</sequence>
<dbReference type="EMBL" id="ACXU01000017">
    <property type="protein sequence ID" value="EEU12416.1"/>
    <property type="molecule type" value="Genomic_DNA"/>
</dbReference>
<dbReference type="Pfam" id="PF13443">
    <property type="entry name" value="HTH_26"/>
    <property type="match status" value="1"/>
</dbReference>
<dbReference type="Proteomes" id="UP000003821">
    <property type="component" value="Unassembled WGS sequence"/>
</dbReference>
<keyword evidence="3" id="KW-1185">Reference proteome</keyword>
<dbReference type="eggNOG" id="COG3655">
    <property type="taxonomic scope" value="Bacteria"/>
</dbReference>
<dbReference type="InterPro" id="IPR010982">
    <property type="entry name" value="Lambda_DNA-bd_dom_sf"/>
</dbReference>
<accession>C7HVA4</accession>
<dbReference type="AlphaFoldDB" id="C7HVA4"/>
<dbReference type="SUPFAM" id="SSF47413">
    <property type="entry name" value="lambda repressor-like DNA-binding domains"/>
    <property type="match status" value="1"/>
</dbReference>
<dbReference type="PROSITE" id="PS50943">
    <property type="entry name" value="HTH_CROC1"/>
    <property type="match status" value="1"/>
</dbReference>
<dbReference type="Gene3D" id="1.10.260.40">
    <property type="entry name" value="lambda repressor-like DNA-binding domains"/>
    <property type="match status" value="1"/>
</dbReference>
<dbReference type="SMART" id="SM00530">
    <property type="entry name" value="HTH_XRE"/>
    <property type="match status" value="1"/>
</dbReference>
<reference evidence="2 3" key="1">
    <citation type="submission" date="2009-08" db="EMBL/GenBank/DDBJ databases">
        <authorList>
            <person name="Muzny D."/>
            <person name="Qin X."/>
            <person name="Deng J."/>
            <person name="Jiang H."/>
            <person name="Liu Y."/>
            <person name="Qu J."/>
            <person name="Song X.-Z."/>
            <person name="Zhang L."/>
            <person name="Thornton R."/>
            <person name="Coyle M."/>
            <person name="Francisco L."/>
            <person name="Jackson L."/>
            <person name="Javaid M."/>
            <person name="Korchina V."/>
            <person name="Kovar C."/>
            <person name="Mata R."/>
            <person name="Mathew T."/>
            <person name="Ngo R."/>
            <person name="Nguyen L."/>
            <person name="Nguyen N."/>
            <person name="Okwuonu G."/>
            <person name="Ongeri F."/>
            <person name="Pham C."/>
            <person name="Simmons D."/>
            <person name="Wilczek-Boney K."/>
            <person name="Hale W."/>
            <person name="Jakkamsetti A."/>
            <person name="Pham P."/>
            <person name="Ruth R."/>
            <person name="San Lucas F."/>
            <person name="Warren J."/>
            <person name="Zhang J."/>
            <person name="Zhao Z."/>
            <person name="Zhou C."/>
            <person name="Zhu D."/>
            <person name="Lee S."/>
            <person name="Bess C."/>
            <person name="Blankenburg K."/>
            <person name="Forbes L."/>
            <person name="Fu Q."/>
            <person name="Gubbala S."/>
            <person name="Hirani K."/>
            <person name="Jayaseelan J.C."/>
            <person name="Lara F."/>
            <person name="Munidasa M."/>
            <person name="Palculict T."/>
            <person name="Patil S."/>
            <person name="Pu L.-L."/>
            <person name="Saada N."/>
            <person name="Tang L."/>
            <person name="Weissenberger G."/>
            <person name="Zhu Y."/>
            <person name="Hemphill L."/>
            <person name="Shang Y."/>
            <person name="Youmans B."/>
            <person name="Ayvaz T."/>
            <person name="Ross M."/>
            <person name="Santibanez J."/>
            <person name="Aqrawi P."/>
            <person name="Gross S."/>
            <person name="Joshi V."/>
            <person name="Fowler G."/>
            <person name="Nazareth L."/>
            <person name="Reid J."/>
            <person name="Worley K."/>
            <person name="Petrosino J."/>
            <person name="Highlander S."/>
            <person name="Gibbs R."/>
            <person name="Gibbs R."/>
        </authorList>
    </citation>
    <scope>NUCLEOTIDE SEQUENCE [LARGE SCALE GENOMIC DNA]</scope>
    <source>
        <strain evidence="2 3">ATCC 51170</strain>
    </source>
</reference>
<protein>
    <recommendedName>
        <fullName evidence="1">HTH cro/C1-type domain-containing protein</fullName>
    </recommendedName>
</protein>
<feature type="domain" description="HTH cro/C1-type" evidence="1">
    <location>
        <begin position="17"/>
        <end position="72"/>
    </location>
</feature>
<evidence type="ECO:0000313" key="3">
    <source>
        <dbReference type="Proteomes" id="UP000003821"/>
    </source>
</evidence>
<dbReference type="HOGENOM" id="CLU_066192_31_2_9"/>
<dbReference type="GO" id="GO:0003677">
    <property type="term" value="F:DNA binding"/>
    <property type="evidence" value="ECO:0007669"/>
    <property type="project" value="InterPro"/>
</dbReference>
<name>C7HVA4_9FIRM</name>
<evidence type="ECO:0000259" key="1">
    <source>
        <dbReference type="PROSITE" id="PS50943"/>
    </source>
</evidence>
<organism evidence="2 3">
    <name type="scientific">Anaerococcus vaginalis ATCC 51170</name>
    <dbReference type="NCBI Taxonomy" id="655811"/>
    <lineage>
        <taxon>Bacteria</taxon>
        <taxon>Bacillati</taxon>
        <taxon>Bacillota</taxon>
        <taxon>Tissierellia</taxon>
        <taxon>Tissierellales</taxon>
        <taxon>Peptoniphilaceae</taxon>
        <taxon>Anaerococcus</taxon>
    </lineage>
</organism>
<proteinExistence type="predicted"/>
<evidence type="ECO:0000313" key="2">
    <source>
        <dbReference type="EMBL" id="EEU12416.1"/>
    </source>
</evidence>
<comment type="caution">
    <text evidence="2">The sequence shown here is derived from an EMBL/GenBank/DDBJ whole genome shotgun (WGS) entry which is preliminary data.</text>
</comment>